<dbReference type="KEGG" id="acan:ACA1_054440"/>
<reference evidence="8 9" key="1">
    <citation type="journal article" date="2013" name="Genome Biol.">
        <title>Genome of Acanthamoeba castellanii highlights extensive lateral gene transfer and early evolution of tyrosine kinase signaling.</title>
        <authorList>
            <person name="Clarke M."/>
            <person name="Lohan A.J."/>
            <person name="Liu B."/>
            <person name="Lagkouvardos I."/>
            <person name="Roy S."/>
            <person name="Zafar N."/>
            <person name="Bertelli C."/>
            <person name="Schilde C."/>
            <person name="Kianianmomeni A."/>
            <person name="Burglin T.R."/>
            <person name="Frech C."/>
            <person name="Turcotte B."/>
            <person name="Kopec K.O."/>
            <person name="Synnott J.M."/>
            <person name="Choo C."/>
            <person name="Paponov I."/>
            <person name="Finkler A."/>
            <person name="Soon Heng Tan C."/>
            <person name="Hutchins A.P."/>
            <person name="Weinmeier T."/>
            <person name="Rattei T."/>
            <person name="Chu J.S."/>
            <person name="Gimenez G."/>
            <person name="Irimia M."/>
            <person name="Rigden D.J."/>
            <person name="Fitzpatrick D.A."/>
            <person name="Lorenzo-Morales J."/>
            <person name="Bateman A."/>
            <person name="Chiu C.H."/>
            <person name="Tang P."/>
            <person name="Hegemann P."/>
            <person name="Fromm H."/>
            <person name="Raoult D."/>
            <person name="Greub G."/>
            <person name="Miranda-Saavedra D."/>
            <person name="Chen N."/>
            <person name="Nash P."/>
            <person name="Ginger M.L."/>
            <person name="Horn M."/>
            <person name="Schaap P."/>
            <person name="Caler L."/>
            <person name="Loftus B."/>
        </authorList>
    </citation>
    <scope>NUCLEOTIDE SEQUENCE [LARGE SCALE GENOMIC DNA]</scope>
    <source>
        <strain evidence="8 9">Neff</strain>
    </source>
</reference>
<dbReference type="AlphaFoldDB" id="L8H7J7"/>
<evidence type="ECO:0000313" key="8">
    <source>
        <dbReference type="EMBL" id="ELR20698.1"/>
    </source>
</evidence>
<evidence type="ECO:0000256" key="3">
    <source>
        <dbReference type="ARBA" id="ARBA00022692"/>
    </source>
</evidence>
<accession>L8H7J7</accession>
<feature type="region of interest" description="Disordered" evidence="6">
    <location>
        <begin position="404"/>
        <end position="485"/>
    </location>
</feature>
<dbReference type="RefSeq" id="XP_004344101.1">
    <property type="nucleotide sequence ID" value="XM_004344051.1"/>
</dbReference>
<dbReference type="PANTHER" id="PTHR33966">
    <property type="entry name" value="PROTEIN ODR-4 HOMOLOG"/>
    <property type="match status" value="1"/>
</dbReference>
<protein>
    <submittedName>
        <fullName evidence="8">Uncharacterized protein</fullName>
    </submittedName>
</protein>
<evidence type="ECO:0000256" key="7">
    <source>
        <dbReference type="SAM" id="Phobius"/>
    </source>
</evidence>
<keyword evidence="9" id="KW-1185">Reference proteome</keyword>
<comment type="similarity">
    <text evidence="2">Belongs to the ODR-4 family.</text>
</comment>
<dbReference type="Proteomes" id="UP000011083">
    <property type="component" value="Unassembled WGS sequence"/>
</dbReference>
<sequence>MGRTVVVDETGVEAHTQQRLFAADPEDCFVIGLIPTPLPEVEPTAGKKKKLSPVDVLDAEWMSEHAHQVNRMLPGGLAIVGAYLFAGADASAALLPKMHLLLHSIREAAGYRGKQGGPSELLLLQIASDTKKYTAKSIDITNKKGDTKPVDLVFQSIASSFQCFTCSVDVSLAITLSPGQSPREQIEAALEREAEALRKGVVLVNRTVVDEDAPICGNKKSGGKGDAKGKKKAKPGNLPAYAVHAVDIFTEGLPSSLTGASPSKDALGTFTFSGSILGRAYCHPKNSYGAAIAALKADIGKSLAARFDFLCEELERRESDLKERKKKASSDELFNPFGESKQGPKFEQRWGLPQRVFFPFVKPLLVADYLMPFETVREDCCERAKALLDLQPSEQDFVTPERFASDDLEAELSSTTTPTRGAAAKKAKTTQETKTKAKAKKPTEETEDDEEEAEEDIKGALSPRLLAHAEPEPGGGTVARREERSSSSSAVVIGLALAALIALLAIASLGVLG</sequence>
<keyword evidence="5 7" id="KW-0472">Membrane</keyword>
<evidence type="ECO:0000256" key="5">
    <source>
        <dbReference type="ARBA" id="ARBA00023136"/>
    </source>
</evidence>
<dbReference type="EMBL" id="KB007909">
    <property type="protein sequence ID" value="ELR20698.1"/>
    <property type="molecule type" value="Genomic_DNA"/>
</dbReference>
<dbReference type="Pfam" id="PF14778">
    <property type="entry name" value="ODR4-like"/>
    <property type="match status" value="1"/>
</dbReference>
<dbReference type="InterPro" id="IPR029454">
    <property type="entry name" value="ODR-4-like"/>
</dbReference>
<evidence type="ECO:0000256" key="6">
    <source>
        <dbReference type="SAM" id="MobiDB-lite"/>
    </source>
</evidence>
<feature type="transmembrane region" description="Helical" evidence="7">
    <location>
        <begin position="490"/>
        <end position="512"/>
    </location>
</feature>
<dbReference type="PANTHER" id="PTHR33966:SF1">
    <property type="entry name" value="PROTEIN ODR-4 HOMOLOG"/>
    <property type="match status" value="1"/>
</dbReference>
<proteinExistence type="inferred from homology"/>
<dbReference type="GeneID" id="14921568"/>
<dbReference type="OMA" id="REDCCER"/>
<keyword evidence="4 7" id="KW-1133">Transmembrane helix</keyword>
<comment type="subcellular location">
    <subcellularLocation>
        <location evidence="1">Membrane</location>
    </subcellularLocation>
</comment>
<evidence type="ECO:0000256" key="1">
    <source>
        <dbReference type="ARBA" id="ARBA00004370"/>
    </source>
</evidence>
<name>L8H7J7_ACACF</name>
<keyword evidence="3 7" id="KW-0812">Transmembrane</keyword>
<dbReference type="GO" id="GO:0008104">
    <property type="term" value="P:intracellular protein localization"/>
    <property type="evidence" value="ECO:0007669"/>
    <property type="project" value="TreeGrafter"/>
</dbReference>
<evidence type="ECO:0000256" key="4">
    <source>
        <dbReference type="ARBA" id="ARBA00022989"/>
    </source>
</evidence>
<evidence type="ECO:0000256" key="2">
    <source>
        <dbReference type="ARBA" id="ARBA00010131"/>
    </source>
</evidence>
<dbReference type="STRING" id="1257118.L8H7J7"/>
<dbReference type="GO" id="GO:0012505">
    <property type="term" value="C:endomembrane system"/>
    <property type="evidence" value="ECO:0007669"/>
    <property type="project" value="TreeGrafter"/>
</dbReference>
<organism evidence="8 9">
    <name type="scientific">Acanthamoeba castellanii (strain ATCC 30010 / Neff)</name>
    <dbReference type="NCBI Taxonomy" id="1257118"/>
    <lineage>
        <taxon>Eukaryota</taxon>
        <taxon>Amoebozoa</taxon>
        <taxon>Discosea</taxon>
        <taxon>Longamoebia</taxon>
        <taxon>Centramoebida</taxon>
        <taxon>Acanthamoebidae</taxon>
        <taxon>Acanthamoeba</taxon>
    </lineage>
</organism>
<evidence type="ECO:0000313" key="9">
    <source>
        <dbReference type="Proteomes" id="UP000011083"/>
    </source>
</evidence>
<feature type="compositionally biased region" description="Acidic residues" evidence="6">
    <location>
        <begin position="445"/>
        <end position="455"/>
    </location>
</feature>
<dbReference type="VEuPathDB" id="AmoebaDB:ACA1_054440"/>
<dbReference type="OrthoDB" id="21458at2759"/>
<dbReference type="GO" id="GO:0016020">
    <property type="term" value="C:membrane"/>
    <property type="evidence" value="ECO:0007669"/>
    <property type="project" value="UniProtKB-SubCell"/>
</dbReference>
<gene>
    <name evidence="8" type="ORF">ACA1_054440</name>
</gene>